<evidence type="ECO:0000313" key="12">
    <source>
        <dbReference type="Proteomes" id="UP000194267"/>
    </source>
</evidence>
<comment type="catalytic activity">
    <reaction evidence="9 10">
        <text>propanoyl-CoA + phosphate = propanoyl phosphate + CoA</text>
        <dbReference type="Rhea" id="RHEA:28046"/>
        <dbReference type="ChEBI" id="CHEBI:43474"/>
        <dbReference type="ChEBI" id="CHEBI:57287"/>
        <dbReference type="ChEBI" id="CHEBI:57392"/>
        <dbReference type="ChEBI" id="CHEBI:58933"/>
        <dbReference type="EC" id="2.3.1.222"/>
    </reaction>
</comment>
<dbReference type="GO" id="GO:0051144">
    <property type="term" value="P:1,2-propanediol catabolic process"/>
    <property type="evidence" value="ECO:0007669"/>
    <property type="project" value="UniProtKB-UniPathway"/>
</dbReference>
<reference evidence="12" key="1">
    <citation type="submission" date="2016-04" db="EMBL/GenBank/DDBJ databases">
        <authorList>
            <person name="Antunes L.P."/>
            <person name="Martins L.F."/>
            <person name="Pereira R.V."/>
            <person name="Thomas A.M."/>
            <person name="Barbosa D."/>
            <person name="Nascimento L."/>
            <person name="Silva G.M."/>
            <person name="Condomitti G.W."/>
            <person name="Digiampietri L.A."/>
            <person name="Lombardi K.C."/>
            <person name="Ramos P.L."/>
            <person name="Quaggio R.B."/>
            <person name="Oliveira J.C."/>
            <person name="Pascon R.C."/>
            <person name="Cruz J.B."/>
            <person name="Silva A.M."/>
            <person name="Setubal J.C."/>
        </authorList>
    </citation>
    <scope>NUCLEOTIDE SEQUENCE [LARGE SCALE GENOMIC DNA]</scope>
</reference>
<evidence type="ECO:0000256" key="5">
    <source>
        <dbReference type="ARBA" id="ARBA00022679"/>
    </source>
</evidence>
<dbReference type="Pfam" id="PF06130">
    <property type="entry name" value="PTAC"/>
    <property type="match status" value="1"/>
</dbReference>
<evidence type="ECO:0000256" key="9">
    <source>
        <dbReference type="ARBA" id="ARBA00047589"/>
    </source>
</evidence>
<keyword evidence="7" id="KW-0862">Zinc</keyword>
<dbReference type="AlphaFoldDB" id="A0A1Y2T4G9"/>
<dbReference type="InterPro" id="IPR009010">
    <property type="entry name" value="Asp_de-COase-like_dom_sf"/>
</dbReference>
<evidence type="ECO:0000256" key="1">
    <source>
        <dbReference type="ARBA" id="ARBA00001947"/>
    </source>
</evidence>
<evidence type="ECO:0000256" key="4">
    <source>
        <dbReference type="ARBA" id="ARBA00020837"/>
    </source>
</evidence>
<dbReference type="GO" id="GO:0016747">
    <property type="term" value="F:acyltransferase activity, transferring groups other than amino-acyl groups"/>
    <property type="evidence" value="ECO:0007669"/>
    <property type="project" value="InterPro"/>
</dbReference>
<evidence type="ECO:0000256" key="3">
    <source>
        <dbReference type="ARBA" id="ARBA00012206"/>
    </source>
</evidence>
<dbReference type="EMBL" id="LWLV01000551">
    <property type="protein sequence ID" value="OTA41341.1"/>
    <property type="molecule type" value="Genomic_DNA"/>
</dbReference>
<accession>A0A1Y2T4G9</accession>
<evidence type="ECO:0000256" key="2">
    <source>
        <dbReference type="ARBA" id="ARBA00007342"/>
    </source>
</evidence>
<dbReference type="PANTHER" id="PTHR39453">
    <property type="entry name" value="PHOSPHATE PROPANOYLTRANSFERASE"/>
    <property type="match status" value="1"/>
</dbReference>
<gene>
    <name evidence="11" type="ORF">A6D92_07575</name>
</gene>
<keyword evidence="8 10" id="KW-0012">Acyltransferase</keyword>
<comment type="caution">
    <text evidence="11">The sequence shown here is derived from an EMBL/GenBank/DDBJ whole genome shotgun (WGS) entry which is preliminary data.</text>
</comment>
<proteinExistence type="inferred from homology"/>
<comment type="pathway">
    <text evidence="10">Polyol metabolism; 1,2-propanediol degradation.</text>
</comment>
<evidence type="ECO:0000256" key="10">
    <source>
        <dbReference type="PIRNR" id="PIRNR010130"/>
    </source>
</evidence>
<dbReference type="Proteomes" id="UP000194267">
    <property type="component" value="Unassembled WGS sequence"/>
</dbReference>
<dbReference type="EC" id="2.3.1.222" evidence="3 10"/>
<comment type="function">
    <text evidence="10">Involved in 1,2-propanediol (1,2-PD) degradation by catalyzing the conversion of propanoyl-CoA to propanoyl-phosphate.</text>
</comment>
<dbReference type="PIRSF" id="PIRSF010130">
    <property type="entry name" value="PduL"/>
    <property type="match status" value="1"/>
</dbReference>
<dbReference type="PANTHER" id="PTHR39453:SF1">
    <property type="entry name" value="PHOSPHATE PROPANOYLTRANSFERASE"/>
    <property type="match status" value="1"/>
</dbReference>
<dbReference type="UniPathway" id="UPA00621"/>
<evidence type="ECO:0000256" key="8">
    <source>
        <dbReference type="ARBA" id="ARBA00023315"/>
    </source>
</evidence>
<dbReference type="GO" id="GO:0046872">
    <property type="term" value="F:metal ion binding"/>
    <property type="evidence" value="ECO:0007669"/>
    <property type="project" value="UniProtKB-KW"/>
</dbReference>
<organism evidence="11 12">
    <name type="scientific">Symbiobacterium thermophilum</name>
    <dbReference type="NCBI Taxonomy" id="2734"/>
    <lineage>
        <taxon>Bacteria</taxon>
        <taxon>Bacillati</taxon>
        <taxon>Bacillota</taxon>
        <taxon>Clostridia</taxon>
        <taxon>Eubacteriales</taxon>
        <taxon>Symbiobacteriaceae</taxon>
        <taxon>Symbiobacterium</taxon>
    </lineage>
</organism>
<evidence type="ECO:0000313" key="11">
    <source>
        <dbReference type="EMBL" id="OTA41341.1"/>
    </source>
</evidence>
<protein>
    <recommendedName>
        <fullName evidence="4 10">Phosphate propanoyltransferase</fullName>
        <ecNumber evidence="3 10">2.3.1.222</ecNumber>
    </recommendedName>
</protein>
<dbReference type="InterPro" id="IPR008300">
    <property type="entry name" value="PTAC"/>
</dbReference>
<evidence type="ECO:0000256" key="6">
    <source>
        <dbReference type="ARBA" id="ARBA00022723"/>
    </source>
</evidence>
<dbReference type="NCBIfam" id="NF011652">
    <property type="entry name" value="PRK15070.1"/>
    <property type="match status" value="1"/>
</dbReference>
<name>A0A1Y2T4G9_SYMTR</name>
<evidence type="ECO:0000256" key="7">
    <source>
        <dbReference type="ARBA" id="ARBA00022833"/>
    </source>
</evidence>
<keyword evidence="6" id="KW-0479">Metal-binding</keyword>
<keyword evidence="5 10" id="KW-0808">Transferase</keyword>
<comment type="similarity">
    <text evidence="2 10">Belongs to the PduL family.</text>
</comment>
<dbReference type="SUPFAM" id="SSF50692">
    <property type="entry name" value="ADC-like"/>
    <property type="match status" value="1"/>
</dbReference>
<comment type="cofactor">
    <cofactor evidence="1">
        <name>Zn(2+)</name>
        <dbReference type="ChEBI" id="CHEBI:29105"/>
    </cofactor>
</comment>
<sequence length="192" mass="20573">MAEARTVVINVSARHVHLSPEHLEVLFGPGYQLTVKKHLVQPGQFAAEETVAVIGPKGSFPRVRVLGPVRGKSQVEISATDARTLGVPAVVRLSGNIAGTPGIVLEGPKGRVELTEGVIVAQRHIHMTPADAERYGVTDGQVVRVKTRGTRPLTFDDVVIRAREDMALEMHIDTDEANAAGIKDGDIGEILL</sequence>